<protein>
    <recommendedName>
        <fullName evidence="5 9">Imidazoleglycerol-phosphate dehydratase</fullName>
        <ecNumber evidence="4 9">4.2.1.19</ecNumber>
    </recommendedName>
</protein>
<evidence type="ECO:0000256" key="3">
    <source>
        <dbReference type="ARBA" id="ARBA00007481"/>
    </source>
</evidence>
<dbReference type="PANTHER" id="PTHR23133">
    <property type="entry name" value="IMIDAZOLEGLYCEROL-PHOSPHATE DEHYDRATASE HIS7"/>
    <property type="match status" value="1"/>
</dbReference>
<dbReference type="EMBL" id="JANBVO010000018">
    <property type="protein sequence ID" value="KAJ9143801.1"/>
    <property type="molecule type" value="Genomic_DNA"/>
</dbReference>
<dbReference type="CDD" id="cd07914">
    <property type="entry name" value="IGPD"/>
    <property type="match status" value="1"/>
</dbReference>
<keyword evidence="11" id="KW-1185">Reference proteome</keyword>
<dbReference type="AlphaFoldDB" id="A0AA38RL75"/>
<evidence type="ECO:0000313" key="11">
    <source>
        <dbReference type="Proteomes" id="UP001174694"/>
    </source>
</evidence>
<dbReference type="HAMAP" id="MF_00076">
    <property type="entry name" value="HisB"/>
    <property type="match status" value="1"/>
</dbReference>
<evidence type="ECO:0000256" key="2">
    <source>
        <dbReference type="ARBA" id="ARBA00005047"/>
    </source>
</evidence>
<name>A0AA38RL75_9PEZI</name>
<dbReference type="FunFam" id="3.30.230.40:FF:000001">
    <property type="entry name" value="Imidazoleglycerol-phosphate dehydratase HisB"/>
    <property type="match status" value="1"/>
</dbReference>
<dbReference type="Proteomes" id="UP001174694">
    <property type="component" value="Unassembled WGS sequence"/>
</dbReference>
<sequence>MGSTPAAPRWAAIARDTNETSIQLALNLDGGAFPPDTDKRLTANGATGHASQASKSQTISINTGIGFLDHMLHALAKHAGWSLALACKGDLHIDDHHTAEDVCIALGSAFGQALSGGGMAGLARFGYAYAPLDEALSRAVVDLSNRPFSVVDLGLRREKVGDLSCEMIPHCLQSFAQGGRVTLHVDCLRGENDHHRAESAFKALAVAIRMATSKVAGREGEVPSTKGTLSALG</sequence>
<dbReference type="EC" id="4.2.1.19" evidence="4 9"/>
<dbReference type="GO" id="GO:0004424">
    <property type="term" value="F:imidazoleglycerol-phosphate dehydratase activity"/>
    <property type="evidence" value="ECO:0007669"/>
    <property type="project" value="UniProtKB-EC"/>
</dbReference>
<gene>
    <name evidence="10" type="ORF">NKR23_g6318</name>
</gene>
<comment type="similarity">
    <text evidence="3 9">Belongs to the imidazoleglycerol-phosphate dehydratase family.</text>
</comment>
<dbReference type="PROSITE" id="PS00955">
    <property type="entry name" value="IGP_DEHYDRATASE_2"/>
    <property type="match status" value="1"/>
</dbReference>
<reference evidence="10" key="1">
    <citation type="submission" date="2022-07" db="EMBL/GenBank/DDBJ databases">
        <title>Fungi with potential for degradation of polypropylene.</title>
        <authorList>
            <person name="Gostincar C."/>
        </authorList>
    </citation>
    <scope>NUCLEOTIDE SEQUENCE</scope>
    <source>
        <strain evidence="10">EXF-13308</strain>
    </source>
</reference>
<dbReference type="Gene3D" id="3.30.230.40">
    <property type="entry name" value="Imidazole glycerol phosphate dehydratase, domain 1"/>
    <property type="match status" value="2"/>
</dbReference>
<dbReference type="PANTHER" id="PTHR23133:SF2">
    <property type="entry name" value="IMIDAZOLEGLYCEROL-PHOSPHATE DEHYDRATASE"/>
    <property type="match status" value="1"/>
</dbReference>
<comment type="pathway">
    <text evidence="2 9">Amino-acid biosynthesis; L-histidine biosynthesis; L-histidine from 5-phospho-alpha-D-ribose 1-diphosphate: step 6/9.</text>
</comment>
<dbReference type="Pfam" id="PF00475">
    <property type="entry name" value="IGPD"/>
    <property type="match status" value="1"/>
</dbReference>
<dbReference type="FunFam" id="3.30.230.40:FF:000005">
    <property type="entry name" value="Imidazoleglycerol-phosphate dehydratase"/>
    <property type="match status" value="1"/>
</dbReference>
<evidence type="ECO:0000256" key="8">
    <source>
        <dbReference type="ARBA" id="ARBA00023239"/>
    </source>
</evidence>
<dbReference type="InterPro" id="IPR038494">
    <property type="entry name" value="IGPD_sf"/>
</dbReference>
<evidence type="ECO:0000256" key="9">
    <source>
        <dbReference type="RuleBase" id="RU000598"/>
    </source>
</evidence>
<evidence type="ECO:0000313" key="10">
    <source>
        <dbReference type="EMBL" id="KAJ9143801.1"/>
    </source>
</evidence>
<keyword evidence="7 9" id="KW-0368">Histidine biosynthesis</keyword>
<dbReference type="GO" id="GO:0000105">
    <property type="term" value="P:L-histidine biosynthetic process"/>
    <property type="evidence" value="ECO:0007669"/>
    <property type="project" value="UniProtKB-KW"/>
</dbReference>
<evidence type="ECO:0000256" key="4">
    <source>
        <dbReference type="ARBA" id="ARBA00012075"/>
    </source>
</evidence>
<dbReference type="SUPFAM" id="SSF54211">
    <property type="entry name" value="Ribosomal protein S5 domain 2-like"/>
    <property type="match status" value="2"/>
</dbReference>
<evidence type="ECO:0000256" key="1">
    <source>
        <dbReference type="ARBA" id="ARBA00001723"/>
    </source>
</evidence>
<keyword evidence="8 9" id="KW-0456">Lyase</keyword>
<evidence type="ECO:0000256" key="7">
    <source>
        <dbReference type="ARBA" id="ARBA00023102"/>
    </source>
</evidence>
<evidence type="ECO:0000256" key="6">
    <source>
        <dbReference type="ARBA" id="ARBA00022605"/>
    </source>
</evidence>
<dbReference type="InterPro" id="IPR000807">
    <property type="entry name" value="ImidazoleglycerolP_deHydtase"/>
</dbReference>
<comment type="catalytic activity">
    <reaction evidence="1 9">
        <text>D-erythro-1-(imidazol-4-yl)glycerol 3-phosphate = 3-(imidazol-4-yl)-2-oxopropyl phosphate + H2O</text>
        <dbReference type="Rhea" id="RHEA:11040"/>
        <dbReference type="ChEBI" id="CHEBI:15377"/>
        <dbReference type="ChEBI" id="CHEBI:57766"/>
        <dbReference type="ChEBI" id="CHEBI:58278"/>
        <dbReference type="EC" id="4.2.1.19"/>
    </reaction>
</comment>
<evidence type="ECO:0000256" key="5">
    <source>
        <dbReference type="ARBA" id="ARBA00016664"/>
    </source>
</evidence>
<organism evidence="10 11">
    <name type="scientific">Pleurostoma richardsiae</name>
    <dbReference type="NCBI Taxonomy" id="41990"/>
    <lineage>
        <taxon>Eukaryota</taxon>
        <taxon>Fungi</taxon>
        <taxon>Dikarya</taxon>
        <taxon>Ascomycota</taxon>
        <taxon>Pezizomycotina</taxon>
        <taxon>Sordariomycetes</taxon>
        <taxon>Sordariomycetidae</taxon>
        <taxon>Calosphaeriales</taxon>
        <taxon>Pleurostomataceae</taxon>
        <taxon>Pleurostoma</taxon>
    </lineage>
</organism>
<accession>A0AA38RL75</accession>
<comment type="caution">
    <text evidence="10">The sequence shown here is derived from an EMBL/GenBank/DDBJ whole genome shotgun (WGS) entry which is preliminary data.</text>
</comment>
<keyword evidence="6" id="KW-0028">Amino-acid biosynthesis</keyword>
<dbReference type="PROSITE" id="PS00954">
    <property type="entry name" value="IGP_DEHYDRATASE_1"/>
    <property type="match status" value="1"/>
</dbReference>
<dbReference type="InterPro" id="IPR020565">
    <property type="entry name" value="ImidazoleglycerP_deHydtase_CS"/>
</dbReference>
<proteinExistence type="inferred from homology"/>
<dbReference type="InterPro" id="IPR020568">
    <property type="entry name" value="Ribosomal_Su5_D2-typ_SF"/>
</dbReference>